<comment type="subcellular location">
    <subcellularLocation>
        <location evidence="1">Cytoplasm</location>
    </subcellularLocation>
</comment>
<dbReference type="InParanoid" id="G3IKC3"/>
<dbReference type="EMBL" id="JH003570">
    <property type="protein sequence ID" value="EGV91940.1"/>
    <property type="molecule type" value="Genomic_DNA"/>
</dbReference>
<dbReference type="STRING" id="10029.G3IKC3"/>
<comment type="catalytic activity">
    <reaction evidence="13">
        <text>leukotriene C4 = leukotriene A4 + glutathione</text>
        <dbReference type="Rhea" id="RHEA:17617"/>
        <dbReference type="ChEBI" id="CHEBI:57463"/>
        <dbReference type="ChEBI" id="CHEBI:57925"/>
        <dbReference type="ChEBI" id="CHEBI:57973"/>
        <dbReference type="EC" id="4.4.1.20"/>
    </reaction>
</comment>
<dbReference type="SFLD" id="SFLDG00363">
    <property type="entry name" value="AMPS_(cytGST):_Alpha-__Mu-__Pi"/>
    <property type="match status" value="1"/>
</dbReference>
<dbReference type="SUPFAM" id="SSF52833">
    <property type="entry name" value="Thioredoxin-like"/>
    <property type="match status" value="4"/>
</dbReference>
<dbReference type="SFLD" id="SFLDS00019">
    <property type="entry name" value="Glutathione_Transferase_(cytos"/>
    <property type="match status" value="3"/>
</dbReference>
<gene>
    <name evidence="23" type="ORF">I79_024324</name>
</gene>
<evidence type="ECO:0000256" key="1">
    <source>
        <dbReference type="ARBA" id="ARBA00004496"/>
    </source>
</evidence>
<dbReference type="PROSITE" id="PS50405">
    <property type="entry name" value="GST_CTER"/>
    <property type="match status" value="4"/>
</dbReference>
<dbReference type="InterPro" id="IPR050213">
    <property type="entry name" value="GST_superfamily"/>
</dbReference>
<dbReference type="Pfam" id="PF00043">
    <property type="entry name" value="GST_C"/>
    <property type="match status" value="3"/>
</dbReference>
<dbReference type="PRINTS" id="PR01267">
    <property type="entry name" value="GSTRNSFRASEM"/>
</dbReference>
<dbReference type="PROSITE" id="PS50404">
    <property type="entry name" value="GST_NTER"/>
    <property type="match status" value="4"/>
</dbReference>
<dbReference type="InterPro" id="IPR010987">
    <property type="entry name" value="Glutathione-S-Trfase_C-like"/>
</dbReference>
<dbReference type="GO" id="GO:0006749">
    <property type="term" value="P:glutathione metabolic process"/>
    <property type="evidence" value="ECO:0007669"/>
    <property type="project" value="TreeGrafter"/>
</dbReference>
<feature type="domain" description="GST C-terminal" evidence="22">
    <location>
        <begin position="403"/>
        <end position="460"/>
    </location>
</feature>
<dbReference type="Gene3D" id="1.20.1050.10">
    <property type="match status" value="1"/>
</dbReference>
<dbReference type="InterPro" id="IPR040079">
    <property type="entry name" value="Glutathione_S-Trfase"/>
</dbReference>
<keyword evidence="7" id="KW-0443">Lipid metabolism</keyword>
<proteinExistence type="inferred from homology"/>
<feature type="domain" description="GST N-terminal" evidence="21">
    <location>
        <begin position="17"/>
        <end position="104"/>
    </location>
</feature>
<dbReference type="InterPro" id="IPR036282">
    <property type="entry name" value="Glutathione-S-Trfase_C_sf"/>
</dbReference>
<protein>
    <recommendedName>
        <fullName evidence="15">Glutathione S-transferase Mu 4</fullName>
        <ecNumber evidence="4">2.5.1.18</ecNumber>
        <ecNumber evidence="10">4.4.1.20</ecNumber>
    </recommendedName>
    <alternativeName>
        <fullName evidence="18">GST class-mu</fullName>
    </alternativeName>
    <alternativeName>
        <fullName evidence="19">GST class-mu 4</fullName>
    </alternativeName>
    <alternativeName>
        <fullName evidence="17">GSTM4-4</fullName>
    </alternativeName>
    <alternativeName>
        <fullName evidence="16">Leukotriene C4 synthase GSTM4</fullName>
    </alternativeName>
</protein>
<evidence type="ECO:0000256" key="17">
    <source>
        <dbReference type="ARBA" id="ARBA00079974"/>
    </source>
</evidence>
<evidence type="ECO:0000256" key="13">
    <source>
        <dbReference type="ARBA" id="ARBA00051472"/>
    </source>
</evidence>
<name>G3IKC3_CRIGR</name>
<evidence type="ECO:0000256" key="9">
    <source>
        <dbReference type="ARBA" id="ARBA00035808"/>
    </source>
</evidence>
<dbReference type="PANTHER" id="PTHR11571">
    <property type="entry name" value="GLUTATHIONE S-TRANSFERASE"/>
    <property type="match status" value="1"/>
</dbReference>
<evidence type="ECO:0000256" key="10">
    <source>
        <dbReference type="ARBA" id="ARBA00039056"/>
    </source>
</evidence>
<comment type="catalytic activity">
    <reaction evidence="9">
        <text>1-chloro-2,4-dinitrobenzene + glutathione = 2,4-dinitrophenyl-S-glutathione + chloride + H(+)</text>
        <dbReference type="Rhea" id="RHEA:51220"/>
        <dbReference type="ChEBI" id="CHEBI:15378"/>
        <dbReference type="ChEBI" id="CHEBI:17996"/>
        <dbReference type="ChEBI" id="CHEBI:34718"/>
        <dbReference type="ChEBI" id="CHEBI:57925"/>
        <dbReference type="ChEBI" id="CHEBI:133977"/>
        <dbReference type="EC" id="2.5.1.18"/>
    </reaction>
</comment>
<accession>G3IKC3</accession>
<dbReference type="InterPro" id="IPR004046">
    <property type="entry name" value="GST_C"/>
</dbReference>
<comment type="catalytic activity">
    <reaction evidence="11">
        <text>RX + glutathione = an S-substituted glutathione + a halide anion + H(+)</text>
        <dbReference type="Rhea" id="RHEA:16437"/>
        <dbReference type="ChEBI" id="CHEBI:15378"/>
        <dbReference type="ChEBI" id="CHEBI:16042"/>
        <dbReference type="ChEBI" id="CHEBI:17792"/>
        <dbReference type="ChEBI" id="CHEBI:57925"/>
        <dbReference type="ChEBI" id="CHEBI:90779"/>
        <dbReference type="EC" id="2.5.1.18"/>
    </reaction>
</comment>
<evidence type="ECO:0000256" key="2">
    <source>
        <dbReference type="ARBA" id="ARBA00005861"/>
    </source>
</evidence>
<dbReference type="Proteomes" id="UP000001075">
    <property type="component" value="Unassembled WGS sequence"/>
</dbReference>
<dbReference type="FunFam" id="3.40.30.10:FF:000603">
    <property type="entry name" value="Glutathione S-transferase Mu 1"/>
    <property type="match status" value="2"/>
</dbReference>
<feature type="domain" description="GST N-terminal" evidence="21">
    <location>
        <begin position="185"/>
        <end position="242"/>
    </location>
</feature>
<comment type="function">
    <text evidence="14">Conjugation of reduced glutathione to a wide number of exogenous and endogenous hydrophobic electrophiles. Catalyzes the conjugation of leukotriene A4 with reduced glutathione (GSH) to form leukotriene C4. Can also catalyze the transfer of a glutathionyl group from glutathione (GSH) to 13(S),14(S)-epoxy-docosahexaenoic acid to form maresin conjugate in tissue regeneration 1 (MCTR1), a bioactive lipid mediator that possess potent anti-inflammatory and proresolving actions.</text>
</comment>
<dbReference type="Gene3D" id="1.20.1050.130">
    <property type="match status" value="4"/>
</dbReference>
<evidence type="ECO:0000256" key="18">
    <source>
        <dbReference type="ARBA" id="ARBA00081375"/>
    </source>
</evidence>
<dbReference type="EC" id="4.4.1.20" evidence="10"/>
<feature type="domain" description="GST C-terminal" evidence="22">
    <location>
        <begin position="612"/>
        <end position="730"/>
    </location>
</feature>
<feature type="region of interest" description="Disordered" evidence="20">
    <location>
        <begin position="1"/>
        <end position="26"/>
    </location>
</feature>
<evidence type="ECO:0000256" key="5">
    <source>
        <dbReference type="ARBA" id="ARBA00022490"/>
    </source>
</evidence>
<evidence type="ECO:0000256" key="15">
    <source>
        <dbReference type="ARBA" id="ARBA00069263"/>
    </source>
</evidence>
<evidence type="ECO:0000256" key="11">
    <source>
        <dbReference type="ARBA" id="ARBA00047960"/>
    </source>
</evidence>
<evidence type="ECO:0000259" key="21">
    <source>
        <dbReference type="PROSITE" id="PS50404"/>
    </source>
</evidence>
<feature type="domain" description="GST N-terminal" evidence="21">
    <location>
        <begin position="523"/>
        <end position="610"/>
    </location>
</feature>
<dbReference type="FunFam" id="1.20.1050.10:FF:000083">
    <property type="entry name" value="Glutathione S-transferase Mu 1"/>
    <property type="match status" value="3"/>
</dbReference>
<dbReference type="GO" id="GO:0004364">
    <property type="term" value="F:glutathione transferase activity"/>
    <property type="evidence" value="ECO:0007669"/>
    <property type="project" value="UniProtKB-EC"/>
</dbReference>
<evidence type="ECO:0000256" key="20">
    <source>
        <dbReference type="SAM" id="MobiDB-lite"/>
    </source>
</evidence>
<evidence type="ECO:0000313" key="24">
    <source>
        <dbReference type="Proteomes" id="UP000001075"/>
    </source>
</evidence>
<dbReference type="InterPro" id="IPR036249">
    <property type="entry name" value="Thioredoxin-like_sf"/>
</dbReference>
<evidence type="ECO:0000313" key="23">
    <source>
        <dbReference type="EMBL" id="EGV91940.1"/>
    </source>
</evidence>
<evidence type="ECO:0000256" key="12">
    <source>
        <dbReference type="ARBA" id="ARBA00050506"/>
    </source>
</evidence>
<sequence length="740" mass="86560">MREEKRRGEEEREEKQKKKSREKRSRECLTNPIRLLLEYTDSSYEEKKYTMGDAPDFDRSQWLNEKFKLGLDFPNLPYLIDGSHKITQSNAILRYIARKHNLCGETEEERIRVDIVENQAMDTRMQLIMLCYNPDFEKQKPEFLKTIPEKMKMYSEFLGKRPWFAGDKGLKKISAYMKTSRFLRRPIFSKMAQWSNKSQWLNEKFKLGLDFPNLPYLIDGSHKITQSNAILRYIARKHNLCGETEEERIRVDILENQAMDTRMQLAMVCYSPDFEKRKPEYLEGLPEKMKLYSEFLGKRPWFAGDKVTYADFLVYDILDQHRIFAPKCLDSFPNLKDFLARFELPYLIDGSHKVTQSNAILRYIARKHNLCGETEEERIRVDTLENQVMDTRIQLMIVCCNPDFVTYVDFLAYDILDQYQMFEPNCLDAFPNLKDFLARFEGLKKISAYMKTNRFLPSPLCLKQVTWRNNHGELGSMVPGSAHLGAGQSRSGTAQSPRCALLLQVESSARGLTAVSKAGTEIMPVTLGYWDIRGLGHAIRLLLEYTETSYEEKRYAMGDAPDYDRSQWLNDKFKLGLDFPNLPYLIDGPYKVTQSNAILRYLGRKHNLCGETEEERVRVDILEKQVMDTRIQMGTLCYSPDFEKRKPEFLKGLPDHLKLYSEFLGTSPWFAGDKITFADFLVYDVLDQHQMFEPKCLDAFPNLRDFVARFEGLKKISAYMKTNRFLPSPLYLKQATWGNK</sequence>
<dbReference type="EC" id="2.5.1.18" evidence="4"/>
<evidence type="ECO:0000256" key="8">
    <source>
        <dbReference type="ARBA" id="ARBA00023239"/>
    </source>
</evidence>
<comment type="subunit">
    <text evidence="3">Homodimer.</text>
</comment>
<evidence type="ECO:0000256" key="4">
    <source>
        <dbReference type="ARBA" id="ARBA00012452"/>
    </source>
</evidence>
<dbReference type="Pfam" id="PF02798">
    <property type="entry name" value="GST_N"/>
    <property type="match status" value="4"/>
</dbReference>
<dbReference type="GO" id="GO:0042802">
    <property type="term" value="F:identical protein binding"/>
    <property type="evidence" value="ECO:0007669"/>
    <property type="project" value="UniProtKB-ARBA"/>
</dbReference>
<keyword evidence="6 23" id="KW-0808">Transferase</keyword>
<dbReference type="PANTHER" id="PTHR11571:SF247">
    <property type="entry name" value="GLUTATHIONE S-TRANSFERASE MU 1"/>
    <property type="match status" value="1"/>
</dbReference>
<dbReference type="FunFam" id="1.20.1050.10:FF:000101">
    <property type="entry name" value="Glutathione S-transferase Mu 4"/>
    <property type="match status" value="1"/>
</dbReference>
<organism evidence="23 24">
    <name type="scientific">Cricetulus griseus</name>
    <name type="common">Chinese hamster</name>
    <name type="synonym">Cricetulus barabensis griseus</name>
    <dbReference type="NCBI Taxonomy" id="10029"/>
    <lineage>
        <taxon>Eukaryota</taxon>
        <taxon>Metazoa</taxon>
        <taxon>Chordata</taxon>
        <taxon>Craniata</taxon>
        <taxon>Vertebrata</taxon>
        <taxon>Euteleostomi</taxon>
        <taxon>Mammalia</taxon>
        <taxon>Eutheria</taxon>
        <taxon>Euarchontoglires</taxon>
        <taxon>Glires</taxon>
        <taxon>Rodentia</taxon>
        <taxon>Myomorpha</taxon>
        <taxon>Muroidea</taxon>
        <taxon>Cricetidae</taxon>
        <taxon>Cricetinae</taxon>
        <taxon>Cricetulus</taxon>
    </lineage>
</organism>
<dbReference type="SUPFAM" id="SSF47616">
    <property type="entry name" value="GST C-terminal domain-like"/>
    <property type="match status" value="4"/>
</dbReference>
<dbReference type="CDD" id="cd03075">
    <property type="entry name" value="GST_N_Mu"/>
    <property type="match status" value="2"/>
</dbReference>
<evidence type="ECO:0000256" key="6">
    <source>
        <dbReference type="ARBA" id="ARBA00022679"/>
    </source>
</evidence>
<evidence type="ECO:0000256" key="14">
    <source>
        <dbReference type="ARBA" id="ARBA00060057"/>
    </source>
</evidence>
<feature type="compositionally biased region" description="Basic and acidic residues" evidence="20">
    <location>
        <begin position="1"/>
        <end position="16"/>
    </location>
</feature>
<feature type="domain" description="GST C-terminal" evidence="22">
    <location>
        <begin position="244"/>
        <end position="361"/>
    </location>
</feature>
<evidence type="ECO:0000256" key="16">
    <source>
        <dbReference type="ARBA" id="ARBA00076508"/>
    </source>
</evidence>
<dbReference type="SMR" id="G3IKC3"/>
<dbReference type="GO" id="GO:0042178">
    <property type="term" value="P:xenobiotic catabolic process"/>
    <property type="evidence" value="ECO:0007669"/>
    <property type="project" value="UniProtKB-ARBA"/>
</dbReference>
<dbReference type="PaxDb" id="10029-XP_007629510.1"/>
<dbReference type="InterPro" id="IPR003081">
    <property type="entry name" value="GST_mu"/>
</dbReference>
<dbReference type="Pfam" id="PF14497">
    <property type="entry name" value="GST_C_3"/>
    <property type="match status" value="1"/>
</dbReference>
<evidence type="ECO:0000256" key="7">
    <source>
        <dbReference type="ARBA" id="ARBA00023098"/>
    </source>
</evidence>
<dbReference type="GO" id="GO:0006629">
    <property type="term" value="P:lipid metabolic process"/>
    <property type="evidence" value="ECO:0007669"/>
    <property type="project" value="UniProtKB-KW"/>
</dbReference>
<keyword evidence="8" id="KW-0456">Lyase</keyword>
<dbReference type="SFLD" id="SFLDG01205">
    <property type="entry name" value="AMPS.1"/>
    <property type="match status" value="1"/>
</dbReference>
<reference evidence="24" key="1">
    <citation type="journal article" date="2011" name="Nat. Biotechnol.">
        <title>The genomic sequence of the Chinese hamster ovary (CHO)-K1 cell line.</title>
        <authorList>
            <person name="Xu X."/>
            <person name="Nagarajan H."/>
            <person name="Lewis N.E."/>
            <person name="Pan S."/>
            <person name="Cai Z."/>
            <person name="Liu X."/>
            <person name="Chen W."/>
            <person name="Xie M."/>
            <person name="Wang W."/>
            <person name="Hammond S."/>
            <person name="Andersen M.R."/>
            <person name="Neff N."/>
            <person name="Passarelli B."/>
            <person name="Koh W."/>
            <person name="Fan H.C."/>
            <person name="Wang J."/>
            <person name="Gui Y."/>
            <person name="Lee K.H."/>
            <person name="Betenbaugh M.J."/>
            <person name="Quake S.R."/>
            <person name="Famili I."/>
            <person name="Palsson B.O."/>
            <person name="Wang J."/>
        </authorList>
    </citation>
    <scope>NUCLEOTIDE SEQUENCE [LARGE SCALE GENOMIC DNA]</scope>
    <source>
        <strain evidence="24">CHO K1 cell line</strain>
    </source>
</reference>
<dbReference type="eggNOG" id="KOG1695">
    <property type="taxonomic scope" value="Eukaryota"/>
</dbReference>
<dbReference type="GO" id="GO:0005829">
    <property type="term" value="C:cytosol"/>
    <property type="evidence" value="ECO:0007669"/>
    <property type="project" value="UniProtKB-ARBA"/>
</dbReference>
<evidence type="ECO:0000259" key="22">
    <source>
        <dbReference type="PROSITE" id="PS50405"/>
    </source>
</evidence>
<feature type="domain" description="GST N-terminal" evidence="21">
    <location>
        <begin position="287"/>
        <end position="372"/>
    </location>
</feature>
<evidence type="ECO:0000256" key="19">
    <source>
        <dbReference type="ARBA" id="ARBA00082329"/>
    </source>
</evidence>
<comment type="catalytic activity">
    <reaction evidence="12">
        <text>(13S,14S)-epoxy-(4Z,7Z,9E,11E,16Z,19Z)-docosahexaenoate + glutathione = (13R)-S-glutathionyl-(14S)-hydroxy-(4Z,7Z,9E,11E,16Z,19Z)-docosahexaenoate</text>
        <dbReference type="Rhea" id="RHEA:53508"/>
        <dbReference type="ChEBI" id="CHEBI:57925"/>
        <dbReference type="ChEBI" id="CHEBI:131958"/>
        <dbReference type="ChEBI" id="CHEBI:137407"/>
    </reaction>
</comment>
<dbReference type="AlphaFoldDB" id="G3IKC3"/>
<keyword evidence="5" id="KW-0963">Cytoplasm</keyword>
<dbReference type="Gene3D" id="3.40.30.10">
    <property type="entry name" value="Glutaredoxin"/>
    <property type="match status" value="2"/>
</dbReference>
<dbReference type="InterPro" id="IPR004045">
    <property type="entry name" value="Glutathione_S-Trfase_N"/>
</dbReference>
<feature type="domain" description="GST C-terminal" evidence="22">
    <location>
        <begin position="106"/>
        <end position="253"/>
    </location>
</feature>
<dbReference type="CDD" id="cd03209">
    <property type="entry name" value="GST_C_Mu"/>
    <property type="match status" value="2"/>
</dbReference>
<comment type="similarity">
    <text evidence="2">Belongs to the GST superfamily. Mu family.</text>
</comment>
<dbReference type="GO" id="GO:0004464">
    <property type="term" value="F:leukotriene-C4 synthase activity"/>
    <property type="evidence" value="ECO:0007669"/>
    <property type="project" value="UniProtKB-EC"/>
</dbReference>
<evidence type="ECO:0000256" key="3">
    <source>
        <dbReference type="ARBA" id="ARBA00011738"/>
    </source>
</evidence>